<dbReference type="PANTHER" id="PTHR42850:SF2">
    <property type="entry name" value="BLL5683 PROTEIN"/>
    <property type="match status" value="1"/>
</dbReference>
<dbReference type="Pfam" id="PF12850">
    <property type="entry name" value="Metallophos_2"/>
    <property type="match status" value="1"/>
</dbReference>
<proteinExistence type="predicted"/>
<dbReference type="EMBL" id="BARW01016050">
    <property type="protein sequence ID" value="GAJ01459.1"/>
    <property type="molecule type" value="Genomic_DNA"/>
</dbReference>
<dbReference type="CDD" id="cd00838">
    <property type="entry name" value="MPP_superfamily"/>
    <property type="match status" value="1"/>
</dbReference>
<dbReference type="Gene3D" id="3.60.21.10">
    <property type="match status" value="1"/>
</dbReference>
<dbReference type="PANTHER" id="PTHR42850">
    <property type="entry name" value="METALLOPHOSPHOESTERASE"/>
    <property type="match status" value="1"/>
</dbReference>
<gene>
    <name evidence="2" type="ORF">S12H4_28037</name>
</gene>
<comment type="caution">
    <text evidence="2">The sequence shown here is derived from an EMBL/GenBank/DDBJ whole genome shotgun (WGS) entry which is preliminary data.</text>
</comment>
<dbReference type="InterPro" id="IPR024654">
    <property type="entry name" value="Calcineurin-like_PHP_lpxH"/>
</dbReference>
<feature type="domain" description="Calcineurin-like phosphoesterase" evidence="1">
    <location>
        <begin position="1"/>
        <end position="157"/>
    </location>
</feature>
<protein>
    <recommendedName>
        <fullName evidence="1">Calcineurin-like phosphoesterase domain-containing protein</fullName>
    </recommendedName>
</protein>
<dbReference type="AlphaFoldDB" id="X1T873"/>
<organism evidence="2">
    <name type="scientific">marine sediment metagenome</name>
    <dbReference type="NCBI Taxonomy" id="412755"/>
    <lineage>
        <taxon>unclassified sequences</taxon>
        <taxon>metagenomes</taxon>
        <taxon>ecological metagenomes</taxon>
    </lineage>
</organism>
<dbReference type="GO" id="GO:0016791">
    <property type="term" value="F:phosphatase activity"/>
    <property type="evidence" value="ECO:0007669"/>
    <property type="project" value="TreeGrafter"/>
</dbReference>
<dbReference type="GO" id="GO:0005737">
    <property type="term" value="C:cytoplasm"/>
    <property type="evidence" value="ECO:0007669"/>
    <property type="project" value="TreeGrafter"/>
</dbReference>
<sequence>MQILIISDIHSNLTALDAVLADAGNVDAVWCLGDLVGYGPDPNECVQRIQELPNLVCLIGNHDAAAAGLIDITSFNNEARTAILWTQSILSPTNIEYLHGLSAHTVIDSVSLAHGSPRQPFWEYLLDSHTATQNFDHFETPFCFVGHSHLPVIFQMRDGNSYANLSIPEVHSCIDMTPRAILNPGS</sequence>
<dbReference type="InterPro" id="IPR029052">
    <property type="entry name" value="Metallo-depent_PP-like"/>
</dbReference>
<name>X1T873_9ZZZZ</name>
<evidence type="ECO:0000259" key="1">
    <source>
        <dbReference type="Pfam" id="PF12850"/>
    </source>
</evidence>
<accession>X1T873</accession>
<feature type="non-terminal residue" evidence="2">
    <location>
        <position position="186"/>
    </location>
</feature>
<evidence type="ECO:0000313" key="2">
    <source>
        <dbReference type="EMBL" id="GAJ01459.1"/>
    </source>
</evidence>
<reference evidence="2" key="1">
    <citation type="journal article" date="2014" name="Front. Microbiol.">
        <title>High frequency of phylogenetically diverse reductive dehalogenase-homologous genes in deep subseafloor sedimentary metagenomes.</title>
        <authorList>
            <person name="Kawai M."/>
            <person name="Futagami T."/>
            <person name="Toyoda A."/>
            <person name="Takaki Y."/>
            <person name="Nishi S."/>
            <person name="Hori S."/>
            <person name="Arai W."/>
            <person name="Tsubouchi T."/>
            <person name="Morono Y."/>
            <person name="Uchiyama I."/>
            <person name="Ito T."/>
            <person name="Fujiyama A."/>
            <person name="Inagaki F."/>
            <person name="Takami H."/>
        </authorList>
    </citation>
    <scope>NUCLEOTIDE SEQUENCE</scope>
    <source>
        <strain evidence="2">Expedition CK06-06</strain>
    </source>
</reference>
<dbReference type="SUPFAM" id="SSF56300">
    <property type="entry name" value="Metallo-dependent phosphatases"/>
    <property type="match status" value="1"/>
</dbReference>
<dbReference type="InterPro" id="IPR050126">
    <property type="entry name" value="Ap4A_hydrolase"/>
</dbReference>